<feature type="compositionally biased region" description="Acidic residues" evidence="1">
    <location>
        <begin position="15"/>
        <end position="26"/>
    </location>
</feature>
<protein>
    <submittedName>
        <fullName evidence="2">Uncharacterized protein</fullName>
    </submittedName>
</protein>
<organism evidence="2 3">
    <name type="scientific">Miscanthus lutarioriparius</name>
    <dbReference type="NCBI Taxonomy" id="422564"/>
    <lineage>
        <taxon>Eukaryota</taxon>
        <taxon>Viridiplantae</taxon>
        <taxon>Streptophyta</taxon>
        <taxon>Embryophyta</taxon>
        <taxon>Tracheophyta</taxon>
        <taxon>Spermatophyta</taxon>
        <taxon>Magnoliopsida</taxon>
        <taxon>Liliopsida</taxon>
        <taxon>Poales</taxon>
        <taxon>Poaceae</taxon>
        <taxon>PACMAD clade</taxon>
        <taxon>Panicoideae</taxon>
        <taxon>Andropogonodae</taxon>
        <taxon>Andropogoneae</taxon>
        <taxon>Saccharinae</taxon>
        <taxon>Miscanthus</taxon>
    </lineage>
</organism>
<gene>
    <name evidence="2" type="ORF">NCGR_LOCUS56252</name>
</gene>
<proteinExistence type="predicted"/>
<keyword evidence="3" id="KW-1185">Reference proteome</keyword>
<feature type="region of interest" description="Disordered" evidence="1">
    <location>
        <begin position="1"/>
        <end position="26"/>
    </location>
</feature>
<evidence type="ECO:0000256" key="1">
    <source>
        <dbReference type="SAM" id="MobiDB-lite"/>
    </source>
</evidence>
<name>A0A811RQU2_9POAL</name>
<evidence type="ECO:0000313" key="2">
    <source>
        <dbReference type="EMBL" id="CAD6272983.1"/>
    </source>
</evidence>
<reference evidence="2" key="1">
    <citation type="submission" date="2020-10" db="EMBL/GenBank/DDBJ databases">
        <authorList>
            <person name="Han B."/>
            <person name="Lu T."/>
            <person name="Zhao Q."/>
            <person name="Huang X."/>
            <person name="Zhao Y."/>
        </authorList>
    </citation>
    <scope>NUCLEOTIDE SEQUENCE</scope>
</reference>
<dbReference type="EMBL" id="CAJGYO010000016">
    <property type="protein sequence ID" value="CAD6272983.1"/>
    <property type="molecule type" value="Genomic_DNA"/>
</dbReference>
<sequence>MGVAGAALGVGGGEDGVDEHEGADDLCVEPRPAGVPRCEQVGAATVPVEVGALERLDEPHAADGAEALGQ</sequence>
<accession>A0A811RQU2</accession>
<comment type="caution">
    <text evidence="2">The sequence shown here is derived from an EMBL/GenBank/DDBJ whole genome shotgun (WGS) entry which is preliminary data.</text>
</comment>
<dbReference type="AlphaFoldDB" id="A0A811RQU2"/>
<evidence type="ECO:0000313" key="3">
    <source>
        <dbReference type="Proteomes" id="UP000604825"/>
    </source>
</evidence>
<dbReference type="Proteomes" id="UP000604825">
    <property type="component" value="Unassembled WGS sequence"/>
</dbReference>